<feature type="region of interest" description="Disordered" evidence="6">
    <location>
        <begin position="613"/>
        <end position="640"/>
    </location>
</feature>
<feature type="region of interest" description="Disordered" evidence="6">
    <location>
        <begin position="95"/>
        <end position="235"/>
    </location>
</feature>
<evidence type="ECO:0000256" key="5">
    <source>
        <dbReference type="ARBA" id="ARBA00035009"/>
    </source>
</evidence>
<feature type="domain" description="SPATA31-like" evidence="8">
    <location>
        <begin position="26"/>
        <end position="87"/>
    </location>
</feature>
<evidence type="ECO:0000313" key="10">
    <source>
        <dbReference type="Proteomes" id="UP000011518"/>
    </source>
</evidence>
<feature type="compositionally biased region" description="Polar residues" evidence="6">
    <location>
        <begin position="292"/>
        <end position="327"/>
    </location>
</feature>
<reference evidence="10" key="1">
    <citation type="submission" date="2012-07" db="EMBL/GenBank/DDBJ databases">
        <title>Genome of the Chinese tree shrew, a rising model animal genetically related to primates.</title>
        <authorList>
            <person name="Zhang G."/>
            <person name="Fan Y."/>
            <person name="Yao Y."/>
            <person name="Huang Z."/>
        </authorList>
    </citation>
    <scope>NUCLEOTIDE SEQUENCE [LARGE SCALE GENOMIC DNA]</scope>
</reference>
<evidence type="ECO:0000256" key="4">
    <source>
        <dbReference type="ARBA" id="ARBA00023136"/>
    </source>
</evidence>
<feature type="region of interest" description="Disordered" evidence="6">
    <location>
        <begin position="270"/>
        <end position="377"/>
    </location>
</feature>
<protein>
    <submittedName>
        <fullName evidence="9">Protein FAM75D1</fullName>
    </submittedName>
</protein>
<dbReference type="eggNOG" id="ENOG502SH7F">
    <property type="taxonomic scope" value="Eukaryota"/>
</dbReference>
<dbReference type="PANTHER" id="PTHR21859:SF12">
    <property type="entry name" value="SPERMATOGENESIS-ASSOCIATED PROTEIN 31D1"/>
    <property type="match status" value="1"/>
</dbReference>
<dbReference type="PANTHER" id="PTHR21859">
    <property type="entry name" value="ACROSOME-SPECIFIC PROTEIN"/>
    <property type="match status" value="1"/>
</dbReference>
<dbReference type="GO" id="GO:0016020">
    <property type="term" value="C:membrane"/>
    <property type="evidence" value="ECO:0007669"/>
    <property type="project" value="UniProtKB-SubCell"/>
</dbReference>
<feature type="compositionally biased region" description="Low complexity" evidence="6">
    <location>
        <begin position="95"/>
        <end position="144"/>
    </location>
</feature>
<evidence type="ECO:0000256" key="6">
    <source>
        <dbReference type="SAM" id="MobiDB-lite"/>
    </source>
</evidence>
<dbReference type="Pfam" id="PF14650">
    <property type="entry name" value="FAM75"/>
    <property type="match status" value="1"/>
</dbReference>
<feature type="domain" description="SPATA31" evidence="7">
    <location>
        <begin position="341"/>
        <end position="698"/>
    </location>
</feature>
<comment type="subcellular location">
    <subcellularLocation>
        <location evidence="1">Membrane</location>
        <topology evidence="1">Single-pass membrane protein</topology>
    </subcellularLocation>
</comment>
<feature type="compositionally biased region" description="Polar residues" evidence="6">
    <location>
        <begin position="270"/>
        <end position="280"/>
    </location>
</feature>
<dbReference type="InterPro" id="IPR027970">
    <property type="entry name" value="SPATA31-like"/>
</dbReference>
<keyword evidence="2" id="KW-0812">Transmembrane</keyword>
<reference evidence="10" key="2">
    <citation type="journal article" date="2013" name="Nat. Commun.">
        <title>Genome of the Chinese tree shrew.</title>
        <authorList>
            <person name="Fan Y."/>
            <person name="Huang Z.Y."/>
            <person name="Cao C.C."/>
            <person name="Chen C.S."/>
            <person name="Chen Y.X."/>
            <person name="Fan D.D."/>
            <person name="He J."/>
            <person name="Hou H.L."/>
            <person name="Hu L."/>
            <person name="Hu X.T."/>
            <person name="Jiang X.T."/>
            <person name="Lai R."/>
            <person name="Lang Y.S."/>
            <person name="Liang B."/>
            <person name="Liao S.G."/>
            <person name="Mu D."/>
            <person name="Ma Y.Y."/>
            <person name="Niu Y.Y."/>
            <person name="Sun X.Q."/>
            <person name="Xia J.Q."/>
            <person name="Xiao J."/>
            <person name="Xiong Z.Q."/>
            <person name="Xu L."/>
            <person name="Yang L."/>
            <person name="Zhang Y."/>
            <person name="Zhao W."/>
            <person name="Zhao X.D."/>
            <person name="Zheng Y.T."/>
            <person name="Zhou J.M."/>
            <person name="Zhu Y.B."/>
            <person name="Zhang G.J."/>
            <person name="Wang J."/>
            <person name="Yao Y.G."/>
        </authorList>
    </citation>
    <scope>NUCLEOTIDE SEQUENCE [LARGE SCALE GENOMIC DNA]</scope>
</reference>
<gene>
    <name evidence="9" type="ORF">TREES_T100013041</name>
</gene>
<dbReference type="FunCoup" id="L9L0H8">
    <property type="interactions" value="8"/>
</dbReference>
<evidence type="ECO:0000259" key="8">
    <source>
        <dbReference type="Pfam" id="PF15371"/>
    </source>
</evidence>
<accession>L9L0H8</accession>
<dbReference type="Proteomes" id="UP000011518">
    <property type="component" value="Unassembled WGS sequence"/>
</dbReference>
<proteinExistence type="inferred from homology"/>
<evidence type="ECO:0000256" key="2">
    <source>
        <dbReference type="ARBA" id="ARBA00022692"/>
    </source>
</evidence>
<keyword evidence="4" id="KW-0472">Membrane</keyword>
<dbReference type="InterPro" id="IPR039509">
    <property type="entry name" value="SPATA31"/>
</dbReference>
<evidence type="ECO:0000313" key="9">
    <source>
        <dbReference type="EMBL" id="ELW68458.1"/>
    </source>
</evidence>
<organism evidence="9 10">
    <name type="scientific">Tupaia chinensis</name>
    <name type="common">Chinese tree shrew</name>
    <name type="synonym">Tupaia belangeri chinensis</name>
    <dbReference type="NCBI Taxonomy" id="246437"/>
    <lineage>
        <taxon>Eukaryota</taxon>
        <taxon>Metazoa</taxon>
        <taxon>Chordata</taxon>
        <taxon>Craniata</taxon>
        <taxon>Vertebrata</taxon>
        <taxon>Euteleostomi</taxon>
        <taxon>Mammalia</taxon>
        <taxon>Eutheria</taxon>
        <taxon>Euarchontoglires</taxon>
        <taxon>Scandentia</taxon>
        <taxon>Tupaiidae</taxon>
        <taxon>Tupaia</taxon>
    </lineage>
</organism>
<comment type="similarity">
    <text evidence="5">Belongs to the SPATA31 family.</text>
</comment>
<evidence type="ECO:0000256" key="3">
    <source>
        <dbReference type="ARBA" id="ARBA00022989"/>
    </source>
</evidence>
<evidence type="ECO:0000259" key="7">
    <source>
        <dbReference type="Pfam" id="PF14650"/>
    </source>
</evidence>
<evidence type="ECO:0000256" key="1">
    <source>
        <dbReference type="ARBA" id="ARBA00004167"/>
    </source>
</evidence>
<sequence length="885" mass="97678">MQDKFQTVSNQIIGRMVESRQSKEEKERWDISSPLGQHQDSIRFRQLLCPDPLCEVCNRSTAEVNRLLDQVSMEEAAPSVSLLVSTTSMTESSIFLPSTLSSSPPADLTTGPLSEPSPAPASNLPPSLTTPSPDSLSPSPLSDAEPPEPVPPLDSKFPADRFPSSSSSFSRITPHHIQREDDSGLQSGVTFSRVDGPAGLSTSVPAVRDLEQSRVTTSQVSLPPAKGSLSSNLAQSELEQELLPCHSSETAFEKATTANMAESCNLSFLSPEGRQSQQKGNALIQKGKEKTTGSFSKRLSPDFQVSPSGKMSESIAAQQDSASSPPLTSKGEPEHLPVPERSPYLKNDEDPLQKKSTSSLHRESEHPTVPVSGDSSSTFALNRISKASIAKVAPVIPFYQPQPMPEIPPHPMSQSLPQFESKYLTQAQSQDHFQCPVSYLPPSTLSQIRICGVCFHRPSDEPQSLSPTEIDHLECNILKKEQEKLWGLPSVVQSSQKEFCPPPPKLPLVSHFSKFHVSSSIFPLSSELQKKLEHHLRKRLIQHRWGLARRGHESLSLMNPQRDTTETSQSKSSYGLSWISLFKGQSSEELGALGLRCPGSSLWRNSEMILLGKDQEQSSEDGTNKTLSESEKLSDNNIVSNPEKDLGFSRVILSENYSRASVVSQNQKEIAKSLEVHLSKKFEEISEGHIPDTVHSSRHSIKHALPLLAHSHSQMTHRDLTPSLSGDQSLNTSEHISFIPTSNQDLLEAHIKRFRKNMIYGFPTKVIESFQIFNEKEELKHSHFHSNFSSSEKLISVVNSNADIFKHHRESTNAPYRDKVGRANAVPILDDALRSTSTVGKERQGTLPKPASESSQKLRENIQGAQEGRRAFPPGTHHVTDKDRE</sequence>
<dbReference type="InParanoid" id="L9L0H8"/>
<keyword evidence="10" id="KW-1185">Reference proteome</keyword>
<dbReference type="STRING" id="246437.L9L0H8"/>
<dbReference type="EMBL" id="KB320564">
    <property type="protein sequence ID" value="ELW68458.1"/>
    <property type="molecule type" value="Genomic_DNA"/>
</dbReference>
<dbReference type="Pfam" id="PF15371">
    <property type="entry name" value="DUF4599"/>
    <property type="match status" value="1"/>
</dbReference>
<feature type="region of interest" description="Disordered" evidence="6">
    <location>
        <begin position="833"/>
        <end position="885"/>
    </location>
</feature>
<name>L9L0H8_TUPCH</name>
<keyword evidence="3" id="KW-1133">Transmembrane helix</keyword>
<dbReference type="AlphaFoldDB" id="L9L0H8"/>